<dbReference type="Pfam" id="PF01558">
    <property type="entry name" value="POR"/>
    <property type="match status" value="1"/>
</dbReference>
<feature type="domain" description="Pyruvate/ketoisovalerate oxidoreductase catalytic" evidence="2">
    <location>
        <begin position="11"/>
        <end position="175"/>
    </location>
</feature>
<dbReference type="PANTHER" id="PTHR42730">
    <property type="entry name" value="2-OXOGLUTARATE SYNTHASE SUBUNIT KORC"/>
    <property type="match status" value="1"/>
</dbReference>
<keyword evidence="1 3" id="KW-0560">Oxidoreductase</keyword>
<dbReference type="AlphaFoldDB" id="A0A485M0Y2"/>
<dbReference type="InterPro" id="IPR052554">
    <property type="entry name" value="2-oxoglutarate_synth_KorC"/>
</dbReference>
<name>A0A485M0Y2_9ZZZZ</name>
<dbReference type="GO" id="GO:0019164">
    <property type="term" value="F:pyruvate synthase activity"/>
    <property type="evidence" value="ECO:0007669"/>
    <property type="project" value="UniProtKB-EC"/>
</dbReference>
<dbReference type="InterPro" id="IPR011894">
    <property type="entry name" value="PorC_KorC"/>
</dbReference>
<reference evidence="3" key="1">
    <citation type="submission" date="2019-03" db="EMBL/GenBank/DDBJ databases">
        <authorList>
            <person name="Hao L."/>
        </authorList>
    </citation>
    <scope>NUCLEOTIDE SEQUENCE</scope>
</reference>
<dbReference type="InterPro" id="IPR002869">
    <property type="entry name" value="Pyrv_flavodox_OxRed_cen"/>
</dbReference>
<proteinExistence type="predicted"/>
<keyword evidence="3" id="KW-0670">Pyruvate</keyword>
<dbReference type="InterPro" id="IPR019752">
    <property type="entry name" value="Pyrv/ketoisovalerate_OxRed_cat"/>
</dbReference>
<organism evidence="3">
    <name type="scientific">anaerobic digester metagenome</name>
    <dbReference type="NCBI Taxonomy" id="1263854"/>
    <lineage>
        <taxon>unclassified sequences</taxon>
        <taxon>metagenomes</taxon>
        <taxon>ecological metagenomes</taxon>
    </lineage>
</organism>
<dbReference type="NCBIfam" id="TIGR02175">
    <property type="entry name" value="PorC_KorC"/>
    <property type="match status" value="1"/>
</dbReference>
<dbReference type="SUPFAM" id="SSF53323">
    <property type="entry name" value="Pyruvate-ferredoxin oxidoreductase, PFOR, domain III"/>
    <property type="match status" value="1"/>
</dbReference>
<gene>
    <name evidence="3" type="primary">PorG</name>
    <name evidence="3" type="ORF">SCFA_2990005</name>
</gene>
<sequence length="189" mass="20122">MLEEIYIAGFGGQGALSTGQLLAQAGLLEGKHVSYVPVYGVEKRGGVANCGVTISDRQVSWPIVTEPTVLVVMNNLSLLRFEQAVVPGGLILINSSLVDSPVQRKDVRVVLIKANEEAEALGDGKVANNIILGALLALTGVVSMEAVEKSLQEVLPRRHHKMIPVNVKALQRGFELATADKNSAKNNSC</sequence>
<evidence type="ECO:0000313" key="3">
    <source>
        <dbReference type="EMBL" id="VFU15445.1"/>
    </source>
</evidence>
<dbReference type="Gene3D" id="3.40.920.10">
    <property type="entry name" value="Pyruvate-ferredoxin oxidoreductase, PFOR, domain III"/>
    <property type="match status" value="1"/>
</dbReference>
<dbReference type="EMBL" id="CAADRN010000222">
    <property type="protein sequence ID" value="VFU15445.1"/>
    <property type="molecule type" value="Genomic_DNA"/>
</dbReference>
<accession>A0A485M0Y2</accession>
<dbReference type="EC" id="1.2.7.1" evidence="3"/>
<dbReference type="PANTHER" id="PTHR42730:SF1">
    <property type="entry name" value="2-OXOGLUTARATE SYNTHASE SUBUNIT KORC"/>
    <property type="match status" value="1"/>
</dbReference>
<evidence type="ECO:0000259" key="2">
    <source>
        <dbReference type="Pfam" id="PF01558"/>
    </source>
</evidence>
<evidence type="ECO:0000256" key="1">
    <source>
        <dbReference type="ARBA" id="ARBA00023002"/>
    </source>
</evidence>
<protein>
    <submittedName>
        <fullName evidence="3">Pyruvate:ferredoxin oxidoreductase and related 2-oxoacid:ferredoxin oxidoreductases, gamma subunit</fullName>
        <ecNumber evidence="3">1.2.7.1</ecNumber>
    </submittedName>
</protein>